<feature type="transmembrane region" description="Helical" evidence="1">
    <location>
        <begin position="307"/>
        <end position="324"/>
    </location>
</feature>
<evidence type="ECO:0000256" key="1">
    <source>
        <dbReference type="SAM" id="Phobius"/>
    </source>
</evidence>
<dbReference type="RefSeq" id="WP_269607551.1">
    <property type="nucleotide sequence ID" value="NZ_JAPWIJ010000010.1"/>
</dbReference>
<sequence>MPTDIGTVLAVWGLPVFVATGLLWHVLGRIDPGALRSGESVAGLVRTVDTPFVVGLAIAAFGLLMVAVRALGPVVVNSAERFWIHSTPLDQSAVLAPRYWVSTACGGGLGVLIARGSTLVGPAAHSWWWFGGMGAAAGASVVGWGVCAQASRLGDRWYRTFSVVLVCVGVLGSSVSLIYAPVLPASSVVWAAAIAVVSGIAIVSVGRRRVRRLNRAALERGSGLATSLSVATTTMDSSFVSAEMEVRTWRRVGLVRSRSFSGSRWRMFVDADARRVLRDRSTVSTLVAVIIVVYLCTAVFALPLRPLAVLLACCAVGIAFGRGLRDINSSSAFRAAFGGSDRSLRSAHLVVPAAGVLAVFAACAPVVFGASLWAVLPIPFVALAALYRSASRPPLEYGGLILETPMGQVPVDMLRQMLRGPLVVFAYAAVQIAVAVG</sequence>
<evidence type="ECO:0000313" key="2">
    <source>
        <dbReference type="EMBL" id="MCZ4521124.1"/>
    </source>
</evidence>
<feature type="transmembrane region" description="Helical" evidence="1">
    <location>
        <begin position="48"/>
        <end position="68"/>
    </location>
</feature>
<name>A0ABT4MJF3_9NOCA</name>
<dbReference type="InterPro" id="IPR046264">
    <property type="entry name" value="DUF6297"/>
</dbReference>
<organism evidence="2 3">
    <name type="scientific">Rhodococcus ruber</name>
    <dbReference type="NCBI Taxonomy" id="1830"/>
    <lineage>
        <taxon>Bacteria</taxon>
        <taxon>Bacillati</taxon>
        <taxon>Actinomycetota</taxon>
        <taxon>Actinomycetes</taxon>
        <taxon>Mycobacteriales</taxon>
        <taxon>Nocardiaceae</taxon>
        <taxon>Rhodococcus</taxon>
    </lineage>
</organism>
<keyword evidence="1" id="KW-0812">Transmembrane</keyword>
<dbReference type="EMBL" id="JAPWIJ010000010">
    <property type="protein sequence ID" value="MCZ4521124.1"/>
    <property type="molecule type" value="Genomic_DNA"/>
</dbReference>
<feature type="transmembrane region" description="Helical" evidence="1">
    <location>
        <begin position="418"/>
        <end position="436"/>
    </location>
</feature>
<dbReference type="Pfam" id="PF19814">
    <property type="entry name" value="DUF6297"/>
    <property type="match status" value="1"/>
</dbReference>
<keyword evidence="3" id="KW-1185">Reference proteome</keyword>
<feature type="transmembrane region" description="Helical" evidence="1">
    <location>
        <begin position="160"/>
        <end position="182"/>
    </location>
</feature>
<proteinExistence type="predicted"/>
<feature type="transmembrane region" description="Helical" evidence="1">
    <location>
        <begin position="127"/>
        <end position="148"/>
    </location>
</feature>
<reference evidence="2" key="1">
    <citation type="submission" date="2022-12" db="EMBL/GenBank/DDBJ databases">
        <authorList>
            <person name="Krivoruchko A.V."/>
            <person name="Elkin A."/>
        </authorList>
    </citation>
    <scope>NUCLEOTIDE SEQUENCE</scope>
    <source>
        <strain evidence="2">IEGM 1391</strain>
    </source>
</reference>
<accession>A0ABT4MJF3</accession>
<gene>
    <name evidence="2" type="ORF">O4220_21645</name>
</gene>
<protein>
    <submittedName>
        <fullName evidence="2">DUF6297 family protein</fullName>
    </submittedName>
</protein>
<feature type="transmembrane region" description="Helical" evidence="1">
    <location>
        <begin position="283"/>
        <end position="301"/>
    </location>
</feature>
<dbReference type="Proteomes" id="UP001081071">
    <property type="component" value="Unassembled WGS sequence"/>
</dbReference>
<evidence type="ECO:0000313" key="3">
    <source>
        <dbReference type="Proteomes" id="UP001081071"/>
    </source>
</evidence>
<keyword evidence="1" id="KW-0472">Membrane</keyword>
<feature type="transmembrane region" description="Helical" evidence="1">
    <location>
        <begin position="188"/>
        <end position="206"/>
    </location>
</feature>
<feature type="transmembrane region" description="Helical" evidence="1">
    <location>
        <begin position="6"/>
        <end position="27"/>
    </location>
</feature>
<keyword evidence="1" id="KW-1133">Transmembrane helix</keyword>
<comment type="caution">
    <text evidence="2">The sequence shown here is derived from an EMBL/GenBank/DDBJ whole genome shotgun (WGS) entry which is preliminary data.</text>
</comment>